<reference evidence="3" key="1">
    <citation type="journal article" date="2023" name="Plant J.">
        <title>The genome of the king protea, Protea cynaroides.</title>
        <authorList>
            <person name="Chang J."/>
            <person name="Duong T.A."/>
            <person name="Schoeman C."/>
            <person name="Ma X."/>
            <person name="Roodt D."/>
            <person name="Barker N."/>
            <person name="Li Z."/>
            <person name="Van de Peer Y."/>
            <person name="Mizrachi E."/>
        </authorList>
    </citation>
    <scope>NUCLEOTIDE SEQUENCE</scope>
    <source>
        <tissue evidence="3">Young leaves</tissue>
    </source>
</reference>
<feature type="region of interest" description="Disordered" evidence="1">
    <location>
        <begin position="1"/>
        <end position="21"/>
    </location>
</feature>
<feature type="region of interest" description="Disordered" evidence="1">
    <location>
        <begin position="234"/>
        <end position="254"/>
    </location>
</feature>
<dbReference type="AlphaFoldDB" id="A0A9Q0K0Q8"/>
<accession>A0A9Q0K0Q8</accession>
<evidence type="ECO:0000313" key="4">
    <source>
        <dbReference type="Proteomes" id="UP001141806"/>
    </source>
</evidence>
<evidence type="ECO:0000259" key="2">
    <source>
        <dbReference type="Pfam" id="PF20167"/>
    </source>
</evidence>
<evidence type="ECO:0000256" key="1">
    <source>
        <dbReference type="SAM" id="MobiDB-lite"/>
    </source>
</evidence>
<comment type="caution">
    <text evidence="3">The sequence shown here is derived from an EMBL/GenBank/DDBJ whole genome shotgun (WGS) entry which is preliminary data.</text>
</comment>
<proteinExistence type="predicted"/>
<organism evidence="3 4">
    <name type="scientific">Protea cynaroides</name>
    <dbReference type="NCBI Taxonomy" id="273540"/>
    <lineage>
        <taxon>Eukaryota</taxon>
        <taxon>Viridiplantae</taxon>
        <taxon>Streptophyta</taxon>
        <taxon>Embryophyta</taxon>
        <taxon>Tracheophyta</taxon>
        <taxon>Spermatophyta</taxon>
        <taxon>Magnoliopsida</taxon>
        <taxon>Proteales</taxon>
        <taxon>Proteaceae</taxon>
        <taxon>Protea</taxon>
    </lineage>
</organism>
<gene>
    <name evidence="3" type="ORF">NE237_025658</name>
</gene>
<dbReference type="Pfam" id="PF20167">
    <property type="entry name" value="Transposase_32"/>
    <property type="match status" value="1"/>
</dbReference>
<name>A0A9Q0K0Q8_9MAGN</name>
<dbReference type="EMBL" id="JAMYWD010000010">
    <property type="protein sequence ID" value="KAJ4958547.1"/>
    <property type="molecule type" value="Genomic_DNA"/>
</dbReference>
<dbReference type="OrthoDB" id="848707at2759"/>
<evidence type="ECO:0000313" key="3">
    <source>
        <dbReference type="EMBL" id="KAJ4958547.1"/>
    </source>
</evidence>
<dbReference type="Proteomes" id="UP001141806">
    <property type="component" value="Unassembled WGS sequence"/>
</dbReference>
<keyword evidence="4" id="KW-1185">Reference proteome</keyword>
<dbReference type="InterPro" id="IPR046796">
    <property type="entry name" value="Transposase_32_dom"/>
</dbReference>
<sequence>MAPRRTLGKRSHDSSSRVPSPPIPQLDELWFRSLEAQARFSWFDDKSIVSGRRVNVGQLHRFNVETAFGALGWLPVISYTETTRPNLVKHFYANLELEGDVEDPNQCRDLRITSYVRGVHISFNTHQLADLLGVPNDGDLVYCAPKAKGYLTEDLRREIAHQILNPGAPMKAASLRPIPRVYSRIIQHDIVPQSGHYNELSQLTQYVTYCVCTGERISLPYLIIRTMHRAGDDRSGQQPSLWPSRHFPSSPVRA</sequence>
<feature type="domain" description="Putative plant transposon protein" evidence="2">
    <location>
        <begin position="71"/>
        <end position="237"/>
    </location>
</feature>
<protein>
    <recommendedName>
        <fullName evidence="2">Putative plant transposon protein domain-containing protein</fullName>
    </recommendedName>
</protein>